<dbReference type="PROSITE" id="PS51257">
    <property type="entry name" value="PROKAR_LIPOPROTEIN"/>
    <property type="match status" value="1"/>
</dbReference>
<dbReference type="EMBL" id="SLVV01000006">
    <property type="protein sequence ID" value="TCN25142.1"/>
    <property type="molecule type" value="Genomic_DNA"/>
</dbReference>
<feature type="chain" id="PRO_5038524574" evidence="1">
    <location>
        <begin position="24"/>
        <end position="92"/>
    </location>
</feature>
<keyword evidence="1" id="KW-0732">Signal</keyword>
<organism evidence="2 3">
    <name type="scientific">Mesobacillus foraminis</name>
    <dbReference type="NCBI Taxonomy" id="279826"/>
    <lineage>
        <taxon>Bacteria</taxon>
        <taxon>Bacillati</taxon>
        <taxon>Bacillota</taxon>
        <taxon>Bacilli</taxon>
        <taxon>Bacillales</taxon>
        <taxon>Bacillaceae</taxon>
        <taxon>Mesobacillus</taxon>
    </lineage>
</organism>
<sequence length="92" mass="9858">MKVKIFAVTVLAAGILAACGSNNDSNTSQEKETIDIKELVQGYSSGSLKAESASITSEQLMVKDAEGKEQLYNLSGDEFFVSIAPYVNQTHP</sequence>
<keyword evidence="3" id="KW-1185">Reference proteome</keyword>
<gene>
    <name evidence="2" type="ORF">EV146_106346</name>
</gene>
<comment type="caution">
    <text evidence="2">The sequence shown here is derived from an EMBL/GenBank/DDBJ whole genome shotgun (WGS) entry which is preliminary data.</text>
</comment>
<dbReference type="Proteomes" id="UP000295689">
    <property type="component" value="Unassembled WGS sequence"/>
</dbReference>
<evidence type="ECO:0000313" key="2">
    <source>
        <dbReference type="EMBL" id="TCN25142.1"/>
    </source>
</evidence>
<accession>A0A4R2BFN7</accession>
<proteinExistence type="predicted"/>
<evidence type="ECO:0000256" key="1">
    <source>
        <dbReference type="SAM" id="SignalP"/>
    </source>
</evidence>
<dbReference type="Gene3D" id="2.60.40.3700">
    <property type="match status" value="1"/>
</dbReference>
<feature type="signal peptide" evidence="1">
    <location>
        <begin position="1"/>
        <end position="23"/>
    </location>
</feature>
<reference evidence="2 3" key="1">
    <citation type="journal article" date="2015" name="Stand. Genomic Sci.">
        <title>Genomic Encyclopedia of Bacterial and Archaeal Type Strains, Phase III: the genomes of soil and plant-associated and newly described type strains.</title>
        <authorList>
            <person name="Whitman W.B."/>
            <person name="Woyke T."/>
            <person name="Klenk H.P."/>
            <person name="Zhou Y."/>
            <person name="Lilburn T.G."/>
            <person name="Beck B.J."/>
            <person name="De Vos P."/>
            <person name="Vandamme P."/>
            <person name="Eisen J.A."/>
            <person name="Garrity G."/>
            <person name="Hugenholtz P."/>
            <person name="Kyrpides N.C."/>
        </authorList>
    </citation>
    <scope>NUCLEOTIDE SEQUENCE [LARGE SCALE GENOMIC DNA]</scope>
    <source>
        <strain evidence="2 3">CV53</strain>
    </source>
</reference>
<name>A0A4R2BFN7_9BACI</name>
<dbReference type="Pfam" id="PF21172">
    <property type="entry name" value="CueP"/>
    <property type="match status" value="1"/>
</dbReference>
<dbReference type="AlphaFoldDB" id="A0A4R2BFN7"/>
<evidence type="ECO:0000313" key="3">
    <source>
        <dbReference type="Proteomes" id="UP000295689"/>
    </source>
</evidence>
<protein>
    <submittedName>
        <fullName evidence="2">Uncharacterized protein</fullName>
    </submittedName>
</protein>
<dbReference type="InterPro" id="IPR047808">
    <property type="entry name" value="CueP-like"/>
</dbReference>